<dbReference type="CDD" id="cd04859">
    <property type="entry name" value="Prim_Pol"/>
    <property type="match status" value="1"/>
</dbReference>
<feature type="domain" description="DNA primase/polymerase bifunctional N-terminal" evidence="2">
    <location>
        <begin position="8"/>
        <end position="156"/>
    </location>
</feature>
<dbReference type="SMART" id="SM00943">
    <property type="entry name" value="Prim-Pol"/>
    <property type="match status" value="1"/>
</dbReference>
<dbReference type="InterPro" id="IPR014820">
    <property type="entry name" value="PriCT_1"/>
</dbReference>
<dbReference type="Gene3D" id="3.30.720.160">
    <property type="entry name" value="Bifunctional DNA primase/polymerase, N-terminal"/>
    <property type="match status" value="1"/>
</dbReference>
<reference evidence="3" key="1">
    <citation type="journal article" date="2021" name="Proc. Natl. Acad. Sci. U.S.A.">
        <title>A Catalog of Tens of Thousands of Viruses from Human Metagenomes Reveals Hidden Associations with Chronic Diseases.</title>
        <authorList>
            <person name="Tisza M.J."/>
            <person name="Buck C.B."/>
        </authorList>
    </citation>
    <scope>NUCLEOTIDE SEQUENCE</scope>
    <source>
        <strain evidence="3">CtX581</strain>
    </source>
</reference>
<dbReference type="SUPFAM" id="SSF56747">
    <property type="entry name" value="Prim-pol domain"/>
    <property type="match status" value="1"/>
</dbReference>
<dbReference type="Pfam" id="PF08708">
    <property type="entry name" value="PriCT_1"/>
    <property type="match status" value="1"/>
</dbReference>
<name>A0A8S5MDC8_9CAUD</name>
<accession>A0A8S5MDC8</accession>
<protein>
    <submittedName>
        <fullName evidence="3">Bifunctional DNA primase polymerase</fullName>
    </submittedName>
</protein>
<sequence length="261" mass="29554">MQNLINYAKSYAEHGFSVIPIGNDKRPLIKFANKPALTVDEIEAIWKRYPFAKIALKTEQFFVVDVDRHHSEADGLESIKDLNHDEWFKDTLTEITAHGGYHFYFRKPKNEEITQNIGWLPGVDIKAHVNNYVVCAPSAGYKWLNHKPMKDAPEELIKAINKNKKQENLSLDQIDNIRFSGKSQTAILFEQIVDGLGETGGRNNALAAFMGGLLYRNVDPEKAVKLAILANDATEDKLSSDELIRTVQSMIDKDIRRREGG</sequence>
<feature type="domain" description="Primase C-terminal 1" evidence="1">
    <location>
        <begin position="191"/>
        <end position="256"/>
    </location>
</feature>
<organism evidence="3">
    <name type="scientific">Siphoviridae sp. ctX581</name>
    <dbReference type="NCBI Taxonomy" id="2826365"/>
    <lineage>
        <taxon>Viruses</taxon>
        <taxon>Duplodnaviria</taxon>
        <taxon>Heunggongvirae</taxon>
        <taxon>Uroviricota</taxon>
        <taxon>Caudoviricetes</taxon>
    </lineage>
</organism>
<proteinExistence type="predicted"/>
<dbReference type="EMBL" id="BK014883">
    <property type="protein sequence ID" value="DAD80325.1"/>
    <property type="molecule type" value="Genomic_DNA"/>
</dbReference>
<dbReference type="InterPro" id="IPR015330">
    <property type="entry name" value="DNA_primase/pol_bifunc_N"/>
</dbReference>
<evidence type="ECO:0000259" key="2">
    <source>
        <dbReference type="SMART" id="SM00943"/>
    </source>
</evidence>
<dbReference type="Pfam" id="PF09250">
    <property type="entry name" value="Prim-Pol"/>
    <property type="match status" value="1"/>
</dbReference>
<evidence type="ECO:0000259" key="1">
    <source>
        <dbReference type="SMART" id="SM00942"/>
    </source>
</evidence>
<dbReference type="SMART" id="SM00942">
    <property type="entry name" value="PriCT_1"/>
    <property type="match status" value="1"/>
</dbReference>
<evidence type="ECO:0000313" key="3">
    <source>
        <dbReference type="EMBL" id="DAD80325.1"/>
    </source>
</evidence>